<dbReference type="EMBL" id="KV896969">
    <property type="protein sequence ID" value="OON16613.1"/>
    <property type="molecule type" value="Genomic_DNA"/>
</dbReference>
<evidence type="ECO:0000313" key="3">
    <source>
        <dbReference type="Proteomes" id="UP000243686"/>
    </source>
</evidence>
<reference evidence="2 3" key="1">
    <citation type="submission" date="2015-03" db="EMBL/GenBank/DDBJ databases">
        <title>Draft genome of the nematode, Opisthorchis viverrini.</title>
        <authorList>
            <person name="Mitreva M."/>
        </authorList>
    </citation>
    <scope>NUCLEOTIDE SEQUENCE [LARGE SCALE GENOMIC DNA]</scope>
    <source>
        <strain evidence="2">Khon Kaen</strain>
    </source>
</reference>
<dbReference type="Proteomes" id="UP000243686">
    <property type="component" value="Unassembled WGS sequence"/>
</dbReference>
<keyword evidence="3" id="KW-1185">Reference proteome</keyword>
<feature type="region of interest" description="Disordered" evidence="1">
    <location>
        <begin position="16"/>
        <end position="37"/>
    </location>
</feature>
<feature type="compositionally biased region" description="Basic and acidic residues" evidence="1">
    <location>
        <begin position="16"/>
        <end position="32"/>
    </location>
</feature>
<evidence type="ECO:0000256" key="1">
    <source>
        <dbReference type="SAM" id="MobiDB-lite"/>
    </source>
</evidence>
<sequence>MDAKLSDPKLIMDHVPFERRPRPGAESEEPGKRGRKRLGNPKLLITRLKVYPINWGYADGITEDENIHLYDSLPCTLLHGASWLSRNRSSVDLCVEAPLALLEVDILRSDGSDQSDLVLLSSRSHTDLVLNFNDRAYKCFNQPIEQSVASGTTFASTVANAKAPLVRDANLSAMHPTVRESSSLDTVESPGTPGITDSQEGAVVLQADGCGHKNEMSRLHSLPQISSGGPLSPRTVQKAGTRAKNVKKHSISNDWPHAITAQYTRTHFTGFAAAIHKHPPPVPPGLLKITQHIPTTG</sequence>
<organism evidence="2 3">
    <name type="scientific">Opisthorchis viverrini</name>
    <name type="common">Southeast Asian liver fluke</name>
    <dbReference type="NCBI Taxonomy" id="6198"/>
    <lineage>
        <taxon>Eukaryota</taxon>
        <taxon>Metazoa</taxon>
        <taxon>Spiralia</taxon>
        <taxon>Lophotrochozoa</taxon>
        <taxon>Platyhelminthes</taxon>
        <taxon>Trematoda</taxon>
        <taxon>Digenea</taxon>
        <taxon>Opisthorchiida</taxon>
        <taxon>Opisthorchiata</taxon>
        <taxon>Opisthorchiidae</taxon>
        <taxon>Opisthorchis</taxon>
    </lineage>
</organism>
<evidence type="ECO:0000313" key="2">
    <source>
        <dbReference type="EMBL" id="OON16613.1"/>
    </source>
</evidence>
<protein>
    <submittedName>
        <fullName evidence="2">Uncharacterized protein</fullName>
    </submittedName>
</protein>
<proteinExistence type="predicted"/>
<name>A0A1S8WQT6_OPIVI</name>
<feature type="non-terminal residue" evidence="2">
    <location>
        <position position="297"/>
    </location>
</feature>
<accession>A0A1S8WQT6</accession>
<dbReference type="AlphaFoldDB" id="A0A1S8WQT6"/>
<gene>
    <name evidence="2" type="ORF">X801_07573</name>
</gene>